<dbReference type="EMBL" id="SMOL01000781">
    <property type="protein sequence ID" value="KAB2595469.1"/>
    <property type="molecule type" value="Genomic_DNA"/>
</dbReference>
<evidence type="ECO:0000313" key="2">
    <source>
        <dbReference type="EMBL" id="KAB2595469.1"/>
    </source>
</evidence>
<name>A0A5N5EX03_9ROSA</name>
<dbReference type="AlphaFoldDB" id="A0A5N5EX03"/>
<evidence type="ECO:0000313" key="3">
    <source>
        <dbReference type="Proteomes" id="UP000327157"/>
    </source>
</evidence>
<reference evidence="2 3" key="1">
    <citation type="submission" date="2019-09" db="EMBL/GenBank/DDBJ databases">
        <authorList>
            <person name="Ou C."/>
        </authorList>
    </citation>
    <scope>NUCLEOTIDE SEQUENCE [LARGE SCALE GENOMIC DNA]</scope>
    <source>
        <strain evidence="2">S2</strain>
        <tissue evidence="2">Leaf</tissue>
    </source>
</reference>
<keyword evidence="3" id="KW-1185">Reference proteome</keyword>
<organism evidence="2 3">
    <name type="scientific">Pyrus ussuriensis x Pyrus communis</name>
    <dbReference type="NCBI Taxonomy" id="2448454"/>
    <lineage>
        <taxon>Eukaryota</taxon>
        <taxon>Viridiplantae</taxon>
        <taxon>Streptophyta</taxon>
        <taxon>Embryophyta</taxon>
        <taxon>Tracheophyta</taxon>
        <taxon>Spermatophyta</taxon>
        <taxon>Magnoliopsida</taxon>
        <taxon>eudicotyledons</taxon>
        <taxon>Gunneridae</taxon>
        <taxon>Pentapetalae</taxon>
        <taxon>rosids</taxon>
        <taxon>fabids</taxon>
        <taxon>Rosales</taxon>
        <taxon>Rosaceae</taxon>
        <taxon>Amygdaloideae</taxon>
        <taxon>Maleae</taxon>
        <taxon>Pyrus</taxon>
    </lineage>
</organism>
<feature type="region of interest" description="Disordered" evidence="1">
    <location>
        <begin position="117"/>
        <end position="136"/>
    </location>
</feature>
<dbReference type="Proteomes" id="UP000327157">
    <property type="component" value="Chromosome 7"/>
</dbReference>
<comment type="caution">
    <text evidence="2">The sequence shown here is derived from an EMBL/GenBank/DDBJ whole genome shotgun (WGS) entry which is preliminary data.</text>
</comment>
<proteinExistence type="predicted"/>
<reference evidence="3" key="2">
    <citation type="submission" date="2019-10" db="EMBL/GenBank/DDBJ databases">
        <title>A de novo genome assembly of a pear dwarfing rootstock.</title>
        <authorList>
            <person name="Wang F."/>
            <person name="Wang J."/>
            <person name="Li S."/>
            <person name="Zhang Y."/>
            <person name="Fang M."/>
            <person name="Ma L."/>
            <person name="Zhao Y."/>
            <person name="Jiang S."/>
        </authorList>
    </citation>
    <scope>NUCLEOTIDE SEQUENCE [LARGE SCALE GENOMIC DNA]</scope>
</reference>
<evidence type="ECO:0000256" key="1">
    <source>
        <dbReference type="SAM" id="MobiDB-lite"/>
    </source>
</evidence>
<sequence length="162" mass="17899">MEYELPCEGKLLHDLDALFADDLDALFAETTAFDPVTFLEDMGIDVHAMATTEKKKPVNPPQPKQCFGNGKELKMLLRMLDDLRALYADDLDALFAETMAFDPVTFLEGVGIDGQKKENGFRGGGGGGQRHSSESCGLRNQRTERGFLPLQLLHQVPEISLV</sequence>
<gene>
    <name evidence="2" type="ORF">D8674_030919</name>
</gene>
<protein>
    <submittedName>
        <fullName evidence="2">Transcriptional adapter ADA2a-like</fullName>
    </submittedName>
</protein>
<reference evidence="2 3" key="3">
    <citation type="submission" date="2019-11" db="EMBL/GenBank/DDBJ databases">
        <title>A de novo genome assembly of a pear dwarfing rootstock.</title>
        <authorList>
            <person name="Wang F."/>
            <person name="Wang J."/>
            <person name="Li S."/>
            <person name="Zhang Y."/>
            <person name="Fang M."/>
            <person name="Ma L."/>
            <person name="Zhao Y."/>
            <person name="Jiang S."/>
        </authorList>
    </citation>
    <scope>NUCLEOTIDE SEQUENCE [LARGE SCALE GENOMIC DNA]</scope>
    <source>
        <strain evidence="2">S2</strain>
        <tissue evidence="2">Leaf</tissue>
    </source>
</reference>
<accession>A0A5N5EX03</accession>